<dbReference type="Pfam" id="PF06182">
    <property type="entry name" value="ABC2_membrane_6"/>
    <property type="match status" value="1"/>
</dbReference>
<keyword evidence="1" id="KW-0812">Transmembrane</keyword>
<dbReference type="PANTHER" id="PTHR36833:SF2">
    <property type="entry name" value="SLR0610 PROTEIN"/>
    <property type="match status" value="1"/>
</dbReference>
<dbReference type="Proteomes" id="UP001500305">
    <property type="component" value="Unassembled WGS sequence"/>
</dbReference>
<accession>A0ABN3DDL3</accession>
<proteinExistence type="predicted"/>
<comment type="caution">
    <text evidence="2">The sequence shown here is derived from an EMBL/GenBank/DDBJ whole genome shotgun (WGS) entry which is preliminary data.</text>
</comment>
<name>A0ABN3DDL3_9ACTN</name>
<feature type="transmembrane region" description="Helical" evidence="1">
    <location>
        <begin position="116"/>
        <end position="135"/>
    </location>
</feature>
<protein>
    <submittedName>
        <fullName evidence="2">ABC-2 family transporter protein</fullName>
    </submittedName>
</protein>
<feature type="transmembrane region" description="Helical" evidence="1">
    <location>
        <begin position="59"/>
        <end position="79"/>
    </location>
</feature>
<keyword evidence="3" id="KW-1185">Reference proteome</keyword>
<sequence>MNRARLLTVHLRAALKAELQYRGNFAAQALDAVIGLGVALGAIEVLFSRVDSLAGWTAPQLVLLTGIYLIVGGIVNLVVHPSLSRFVREVLNGTFDFVLLKPIDAQLLVGLREVQVWKAVDISLGCAVVGVALGIQGLPGPAPVAGALLLVGVGACLMCAVWFIAATSVFWLIRIDNILAILQSCFQSAKWPAGVYPRWLRTFLTVVLPMTVSTAVPAEFATGRGSLLRGTFAVLACGALCVLSRWLWKRGLRRYASASS</sequence>
<evidence type="ECO:0000313" key="2">
    <source>
        <dbReference type="EMBL" id="GAA2228122.1"/>
    </source>
</evidence>
<feature type="transmembrane region" description="Helical" evidence="1">
    <location>
        <begin position="199"/>
        <end position="218"/>
    </location>
</feature>
<feature type="transmembrane region" description="Helical" evidence="1">
    <location>
        <begin position="147"/>
        <end position="173"/>
    </location>
</feature>
<dbReference type="PANTHER" id="PTHR36833">
    <property type="entry name" value="SLR0610 PROTEIN-RELATED"/>
    <property type="match status" value="1"/>
</dbReference>
<organism evidence="2 3">
    <name type="scientific">Kitasatospora cystarginea</name>
    <dbReference type="NCBI Taxonomy" id="58350"/>
    <lineage>
        <taxon>Bacteria</taxon>
        <taxon>Bacillati</taxon>
        <taxon>Actinomycetota</taxon>
        <taxon>Actinomycetes</taxon>
        <taxon>Kitasatosporales</taxon>
        <taxon>Streptomycetaceae</taxon>
        <taxon>Kitasatospora</taxon>
    </lineage>
</organism>
<gene>
    <name evidence="2" type="ORF">GCM10010430_04650</name>
</gene>
<keyword evidence="1" id="KW-0472">Membrane</keyword>
<dbReference type="RefSeq" id="WP_344634474.1">
    <property type="nucleotide sequence ID" value="NZ_BAAATR010000002.1"/>
</dbReference>
<feature type="transmembrane region" description="Helical" evidence="1">
    <location>
        <begin position="230"/>
        <end position="248"/>
    </location>
</feature>
<feature type="transmembrane region" description="Helical" evidence="1">
    <location>
        <begin position="25"/>
        <end position="47"/>
    </location>
</feature>
<dbReference type="InterPro" id="IPR010390">
    <property type="entry name" value="ABC-2_transporter-like"/>
</dbReference>
<dbReference type="EMBL" id="BAAATR010000002">
    <property type="protein sequence ID" value="GAA2228122.1"/>
    <property type="molecule type" value="Genomic_DNA"/>
</dbReference>
<evidence type="ECO:0000256" key="1">
    <source>
        <dbReference type="SAM" id="Phobius"/>
    </source>
</evidence>
<evidence type="ECO:0000313" key="3">
    <source>
        <dbReference type="Proteomes" id="UP001500305"/>
    </source>
</evidence>
<reference evidence="2 3" key="1">
    <citation type="journal article" date="2019" name="Int. J. Syst. Evol. Microbiol.">
        <title>The Global Catalogue of Microorganisms (GCM) 10K type strain sequencing project: providing services to taxonomists for standard genome sequencing and annotation.</title>
        <authorList>
            <consortium name="The Broad Institute Genomics Platform"/>
            <consortium name="The Broad Institute Genome Sequencing Center for Infectious Disease"/>
            <person name="Wu L."/>
            <person name="Ma J."/>
        </authorList>
    </citation>
    <scope>NUCLEOTIDE SEQUENCE [LARGE SCALE GENOMIC DNA]</scope>
    <source>
        <strain evidence="2 3">JCM 7356</strain>
    </source>
</reference>
<keyword evidence="1" id="KW-1133">Transmembrane helix</keyword>